<evidence type="ECO:0000313" key="1">
    <source>
        <dbReference type="EMBL" id="GAA3022746.1"/>
    </source>
</evidence>
<keyword evidence="2" id="KW-1185">Reference proteome</keyword>
<dbReference type="EMBL" id="BAAAUF010000001">
    <property type="protein sequence ID" value="GAA3022746.1"/>
    <property type="molecule type" value="Genomic_DNA"/>
</dbReference>
<reference evidence="1 2" key="1">
    <citation type="journal article" date="2019" name="Int. J. Syst. Evol. Microbiol.">
        <title>The Global Catalogue of Microorganisms (GCM) 10K type strain sequencing project: providing services to taxonomists for standard genome sequencing and annotation.</title>
        <authorList>
            <consortium name="The Broad Institute Genomics Platform"/>
            <consortium name="The Broad Institute Genome Sequencing Center for Infectious Disease"/>
            <person name="Wu L."/>
            <person name="Ma J."/>
        </authorList>
    </citation>
    <scope>NUCLEOTIDE SEQUENCE [LARGE SCALE GENOMIC DNA]</scope>
    <source>
        <strain evidence="1 2">JCM 9091</strain>
    </source>
</reference>
<dbReference type="Proteomes" id="UP001501532">
    <property type="component" value="Unassembled WGS sequence"/>
</dbReference>
<sequence>MPGSRVSAVGHLAAYDARIDAFAAASGPGEVVVLEPDAVAQWEGPSAPRRADRFALPATTTAATPAGLDAYAEDA</sequence>
<comment type="caution">
    <text evidence="1">The sequence shown here is derived from an EMBL/GenBank/DDBJ whole genome shotgun (WGS) entry which is preliminary data.</text>
</comment>
<proteinExistence type="predicted"/>
<organism evidence="1 2">
    <name type="scientific">Streptomyces glomeratus</name>
    <dbReference type="NCBI Taxonomy" id="284452"/>
    <lineage>
        <taxon>Bacteria</taxon>
        <taxon>Bacillati</taxon>
        <taxon>Actinomycetota</taxon>
        <taxon>Actinomycetes</taxon>
        <taxon>Kitasatosporales</taxon>
        <taxon>Streptomycetaceae</taxon>
        <taxon>Streptomyces</taxon>
    </lineage>
</organism>
<name>A0ABN3YEA5_9ACTN</name>
<evidence type="ECO:0000313" key="2">
    <source>
        <dbReference type="Proteomes" id="UP001501532"/>
    </source>
</evidence>
<dbReference type="RefSeq" id="WP_372482167.1">
    <property type="nucleotide sequence ID" value="NZ_BAAAUF010000001.1"/>
</dbReference>
<protein>
    <submittedName>
        <fullName evidence="1">Uncharacterized protein</fullName>
    </submittedName>
</protein>
<accession>A0ABN3YEA5</accession>
<gene>
    <name evidence="1" type="ORF">GCM10010448_00560</name>
</gene>